<evidence type="ECO:0000259" key="4">
    <source>
        <dbReference type="PROSITE" id="PS51473"/>
    </source>
</evidence>
<dbReference type="Proteomes" id="UP001168877">
    <property type="component" value="Unassembled WGS sequence"/>
</dbReference>
<dbReference type="InterPro" id="IPR038408">
    <property type="entry name" value="GNK2_sf"/>
</dbReference>
<keyword evidence="1" id="KW-0732">Signal</keyword>
<sequence>MSQLDGEPNYLYHLCPPDQNNTASDSYIYNVAVLFNQKLNNGGSRSIHSGEDPDTVYGLYLCRFDITADRCQNCIGIATKRLVKECKSSKTAIIWFDECMVRYSNRNSSFSTFETEPALYVWNPNNITQPDVFAEILNQTLHKAIGMLSASKYGTQNVSISNNKTLYSFVQCLPDLSIEHCRACLNLAVNRVLTQDSVKGKRGGRYLNPSCNTRYELDRFYGDPTPTVTAPAPNTPPNNSGNPSGEFTY</sequence>
<gene>
    <name evidence="5" type="ORF">LWI29_019452</name>
</gene>
<dbReference type="EMBL" id="JAUESC010000385">
    <property type="protein sequence ID" value="KAK0578995.1"/>
    <property type="molecule type" value="Genomic_DNA"/>
</dbReference>
<reference evidence="5" key="1">
    <citation type="journal article" date="2022" name="Plant J.">
        <title>Strategies of tolerance reflected in two North American maple genomes.</title>
        <authorList>
            <person name="McEvoy S.L."/>
            <person name="Sezen U.U."/>
            <person name="Trouern-Trend A."/>
            <person name="McMahon S.M."/>
            <person name="Schaberg P.G."/>
            <person name="Yang J."/>
            <person name="Wegrzyn J.L."/>
            <person name="Swenson N.G."/>
        </authorList>
    </citation>
    <scope>NUCLEOTIDE SEQUENCE</scope>
    <source>
        <strain evidence="5">NS2018</strain>
    </source>
</reference>
<evidence type="ECO:0000256" key="3">
    <source>
        <dbReference type="SAM" id="MobiDB-lite"/>
    </source>
</evidence>
<comment type="caution">
    <text evidence="5">The sequence shown here is derived from an EMBL/GenBank/DDBJ whole genome shotgun (WGS) entry which is preliminary data.</text>
</comment>
<proteinExistence type="predicted"/>
<dbReference type="Gene3D" id="3.30.430.20">
    <property type="entry name" value="Gnk2 domain, C-X8-C-X2-C motif"/>
    <property type="match status" value="2"/>
</dbReference>
<feature type="domain" description="Gnk2-homologous" evidence="4">
    <location>
        <begin position="9"/>
        <end position="108"/>
    </location>
</feature>
<dbReference type="Pfam" id="PF01657">
    <property type="entry name" value="Stress-antifung"/>
    <property type="match status" value="2"/>
</dbReference>
<name>A0AA39VGC9_ACESA</name>
<protein>
    <recommendedName>
        <fullName evidence="4">Gnk2-homologous domain-containing protein</fullName>
    </recommendedName>
</protein>
<keyword evidence="6" id="KW-1185">Reference proteome</keyword>
<evidence type="ECO:0000313" key="5">
    <source>
        <dbReference type="EMBL" id="KAK0578995.1"/>
    </source>
</evidence>
<reference evidence="5" key="2">
    <citation type="submission" date="2023-06" db="EMBL/GenBank/DDBJ databases">
        <authorList>
            <person name="Swenson N.G."/>
            <person name="Wegrzyn J.L."/>
            <person name="Mcevoy S.L."/>
        </authorList>
    </citation>
    <scope>NUCLEOTIDE SEQUENCE</scope>
    <source>
        <strain evidence="5">NS2018</strain>
        <tissue evidence="5">Leaf</tissue>
    </source>
</reference>
<dbReference type="CDD" id="cd23509">
    <property type="entry name" value="Gnk2-like"/>
    <property type="match status" value="2"/>
</dbReference>
<evidence type="ECO:0000256" key="1">
    <source>
        <dbReference type="ARBA" id="ARBA00022729"/>
    </source>
</evidence>
<dbReference type="InterPro" id="IPR002902">
    <property type="entry name" value="GNK2"/>
</dbReference>
<organism evidence="5 6">
    <name type="scientific">Acer saccharum</name>
    <name type="common">Sugar maple</name>
    <dbReference type="NCBI Taxonomy" id="4024"/>
    <lineage>
        <taxon>Eukaryota</taxon>
        <taxon>Viridiplantae</taxon>
        <taxon>Streptophyta</taxon>
        <taxon>Embryophyta</taxon>
        <taxon>Tracheophyta</taxon>
        <taxon>Spermatophyta</taxon>
        <taxon>Magnoliopsida</taxon>
        <taxon>eudicotyledons</taxon>
        <taxon>Gunneridae</taxon>
        <taxon>Pentapetalae</taxon>
        <taxon>rosids</taxon>
        <taxon>malvids</taxon>
        <taxon>Sapindales</taxon>
        <taxon>Sapindaceae</taxon>
        <taxon>Hippocastanoideae</taxon>
        <taxon>Acereae</taxon>
        <taxon>Acer</taxon>
    </lineage>
</organism>
<dbReference type="PANTHER" id="PTHR32099">
    <property type="entry name" value="CYSTEINE-RICH REPEAT SECRETORY PROTEIN"/>
    <property type="match status" value="1"/>
</dbReference>
<keyword evidence="2" id="KW-0677">Repeat</keyword>
<feature type="compositionally biased region" description="Low complexity" evidence="3">
    <location>
        <begin position="224"/>
        <end position="249"/>
    </location>
</feature>
<dbReference type="PANTHER" id="PTHR32099:SF36">
    <property type="entry name" value="CYSTEINE-RICH REPEAT SECRETORY PROTEIN 38-LIKE"/>
    <property type="match status" value="1"/>
</dbReference>
<evidence type="ECO:0000256" key="2">
    <source>
        <dbReference type="ARBA" id="ARBA00022737"/>
    </source>
</evidence>
<dbReference type="PROSITE" id="PS51473">
    <property type="entry name" value="GNK2"/>
    <property type="match status" value="2"/>
</dbReference>
<feature type="region of interest" description="Disordered" evidence="3">
    <location>
        <begin position="222"/>
        <end position="249"/>
    </location>
</feature>
<evidence type="ECO:0000313" key="6">
    <source>
        <dbReference type="Proteomes" id="UP001168877"/>
    </source>
</evidence>
<feature type="domain" description="Gnk2-homologous" evidence="4">
    <location>
        <begin position="115"/>
        <end position="220"/>
    </location>
</feature>
<accession>A0AA39VGC9</accession>
<dbReference type="AlphaFoldDB" id="A0AA39VGC9"/>